<sequence>MKKLIPFLVSSILVVGAVGCQDASKNASETPSNTNEATQPAKEASAKTKTNEKTATETGKTPVKEAAANTKTTAKSPILTKLEEKIPGSKLVVEEKDGVVTVKGTVPTEADIKKIEPLVKEQKGVKTVKVEAQAAAKKAQ</sequence>
<comment type="caution">
    <text evidence="3">The sequence shown here is derived from an EMBL/GenBank/DDBJ whole genome shotgun (WGS) entry which is preliminary data.</text>
</comment>
<dbReference type="EMBL" id="JACJQH010000001">
    <property type="protein sequence ID" value="MBD2193910.1"/>
    <property type="molecule type" value="Genomic_DNA"/>
</dbReference>
<feature type="compositionally biased region" description="Basic and acidic residues" evidence="1">
    <location>
        <begin position="44"/>
        <end position="55"/>
    </location>
</feature>
<dbReference type="PROSITE" id="PS51257">
    <property type="entry name" value="PROKAR_LIPOPROTEIN"/>
    <property type="match status" value="1"/>
</dbReference>
<protein>
    <submittedName>
        <fullName evidence="3">BON domain-containing protein</fullName>
    </submittedName>
</protein>
<dbReference type="Pfam" id="PF04972">
    <property type="entry name" value="BON"/>
    <property type="match status" value="1"/>
</dbReference>
<dbReference type="Proteomes" id="UP000658514">
    <property type="component" value="Unassembled WGS sequence"/>
</dbReference>
<feature type="compositionally biased region" description="Low complexity" evidence="1">
    <location>
        <begin position="56"/>
        <end position="72"/>
    </location>
</feature>
<evidence type="ECO:0000259" key="2">
    <source>
        <dbReference type="PROSITE" id="PS50914"/>
    </source>
</evidence>
<feature type="region of interest" description="Disordered" evidence="1">
    <location>
        <begin position="22"/>
        <end position="72"/>
    </location>
</feature>
<evidence type="ECO:0000256" key="1">
    <source>
        <dbReference type="SAM" id="MobiDB-lite"/>
    </source>
</evidence>
<dbReference type="PROSITE" id="PS50914">
    <property type="entry name" value="BON"/>
    <property type="match status" value="1"/>
</dbReference>
<organism evidence="3 4">
    <name type="scientific">Calothrix parietina FACHB-288</name>
    <dbReference type="NCBI Taxonomy" id="2692896"/>
    <lineage>
        <taxon>Bacteria</taxon>
        <taxon>Bacillati</taxon>
        <taxon>Cyanobacteriota</taxon>
        <taxon>Cyanophyceae</taxon>
        <taxon>Nostocales</taxon>
        <taxon>Calotrichaceae</taxon>
        <taxon>Calothrix</taxon>
    </lineage>
</organism>
<reference evidence="3 4" key="1">
    <citation type="journal article" date="2020" name="ISME J.">
        <title>Comparative genomics reveals insights into cyanobacterial evolution and habitat adaptation.</title>
        <authorList>
            <person name="Chen M.Y."/>
            <person name="Teng W.K."/>
            <person name="Zhao L."/>
            <person name="Hu C.X."/>
            <person name="Zhou Y.K."/>
            <person name="Han B.P."/>
            <person name="Song L.R."/>
            <person name="Shu W.S."/>
        </authorList>
    </citation>
    <scope>NUCLEOTIDE SEQUENCE [LARGE SCALE GENOMIC DNA]</scope>
    <source>
        <strain evidence="3 4">FACHB-288</strain>
    </source>
</reference>
<dbReference type="RefSeq" id="WP_190538288.1">
    <property type="nucleotide sequence ID" value="NZ_CAWPNO010000001.1"/>
</dbReference>
<feature type="domain" description="BON" evidence="2">
    <location>
        <begin position="68"/>
        <end position="136"/>
    </location>
</feature>
<name>A0ABR8A232_9CYAN</name>
<gene>
    <name evidence="3" type="ORF">H6G24_00175</name>
</gene>
<evidence type="ECO:0000313" key="3">
    <source>
        <dbReference type="EMBL" id="MBD2193910.1"/>
    </source>
</evidence>
<dbReference type="Gene3D" id="3.30.1340.30">
    <property type="match status" value="1"/>
</dbReference>
<feature type="compositionally biased region" description="Polar residues" evidence="1">
    <location>
        <begin position="23"/>
        <end position="38"/>
    </location>
</feature>
<dbReference type="InterPro" id="IPR007055">
    <property type="entry name" value="BON_dom"/>
</dbReference>
<proteinExistence type="predicted"/>
<evidence type="ECO:0000313" key="4">
    <source>
        <dbReference type="Proteomes" id="UP000658514"/>
    </source>
</evidence>
<keyword evidence="4" id="KW-1185">Reference proteome</keyword>
<accession>A0ABR8A232</accession>